<dbReference type="GO" id="GO:0051015">
    <property type="term" value="F:actin filament binding"/>
    <property type="evidence" value="ECO:0007669"/>
    <property type="project" value="TreeGrafter"/>
</dbReference>
<dbReference type="GO" id="GO:0032051">
    <property type="term" value="F:clathrin light chain binding"/>
    <property type="evidence" value="ECO:0007669"/>
    <property type="project" value="TreeGrafter"/>
</dbReference>
<reference evidence="9" key="1">
    <citation type="submission" date="2022-07" db="EMBL/GenBank/DDBJ databases">
        <title>Phylogenomic reconstructions and comparative analyses of Kickxellomycotina fungi.</title>
        <authorList>
            <person name="Reynolds N.K."/>
            <person name="Stajich J.E."/>
            <person name="Barry K."/>
            <person name="Grigoriev I.V."/>
            <person name="Crous P."/>
            <person name="Smith M.E."/>
        </authorList>
    </citation>
    <scope>NUCLEOTIDE SEQUENCE</scope>
    <source>
        <strain evidence="9">NBRC 100468</strain>
    </source>
</reference>
<dbReference type="InterPro" id="IPR011417">
    <property type="entry name" value="ANTH_dom"/>
</dbReference>
<dbReference type="InterPro" id="IPR008942">
    <property type="entry name" value="ENTH_VHS"/>
</dbReference>
<dbReference type="Gene3D" id="1.25.40.90">
    <property type="match status" value="1"/>
</dbReference>
<keyword evidence="10" id="KW-1185">Reference proteome</keyword>
<evidence type="ECO:0000256" key="2">
    <source>
        <dbReference type="ARBA" id="ARBA00010135"/>
    </source>
</evidence>
<dbReference type="Pfam" id="PF01608">
    <property type="entry name" value="I_LWEQ"/>
    <property type="match status" value="1"/>
</dbReference>
<evidence type="ECO:0000256" key="6">
    <source>
        <dbReference type="SAM" id="MobiDB-lite"/>
    </source>
</evidence>
<feature type="region of interest" description="Disordered" evidence="6">
    <location>
        <begin position="270"/>
        <end position="342"/>
    </location>
</feature>
<evidence type="ECO:0000259" key="8">
    <source>
        <dbReference type="PROSITE" id="PS50945"/>
    </source>
</evidence>
<evidence type="ECO:0000256" key="3">
    <source>
        <dbReference type="ARBA" id="ARBA00022490"/>
    </source>
</evidence>
<dbReference type="GO" id="GO:0043325">
    <property type="term" value="F:phosphatidylinositol-3,4-bisphosphate binding"/>
    <property type="evidence" value="ECO:0007669"/>
    <property type="project" value="TreeGrafter"/>
</dbReference>
<dbReference type="GO" id="GO:0048268">
    <property type="term" value="P:clathrin coat assembly"/>
    <property type="evidence" value="ECO:0007669"/>
    <property type="project" value="TreeGrafter"/>
</dbReference>
<dbReference type="InterPro" id="IPR013809">
    <property type="entry name" value="ENTH"/>
</dbReference>
<comment type="similarity">
    <text evidence="2">Belongs to the SLA2 family.</text>
</comment>
<dbReference type="SMART" id="SM00273">
    <property type="entry name" value="ENTH"/>
    <property type="match status" value="1"/>
</dbReference>
<dbReference type="PROSITE" id="PS50942">
    <property type="entry name" value="ENTH"/>
    <property type="match status" value="1"/>
</dbReference>
<feature type="compositionally biased region" description="Low complexity" evidence="6">
    <location>
        <begin position="328"/>
        <end position="338"/>
    </location>
</feature>
<organism evidence="9 10">
    <name type="scientific">Mycoemilia scoparia</name>
    <dbReference type="NCBI Taxonomy" id="417184"/>
    <lineage>
        <taxon>Eukaryota</taxon>
        <taxon>Fungi</taxon>
        <taxon>Fungi incertae sedis</taxon>
        <taxon>Zoopagomycota</taxon>
        <taxon>Kickxellomycotina</taxon>
        <taxon>Kickxellomycetes</taxon>
        <taxon>Kickxellales</taxon>
        <taxon>Kickxellaceae</taxon>
        <taxon>Mycoemilia</taxon>
    </lineage>
</organism>
<evidence type="ECO:0000256" key="5">
    <source>
        <dbReference type="SAM" id="Coils"/>
    </source>
</evidence>
<evidence type="ECO:0000256" key="1">
    <source>
        <dbReference type="ARBA" id="ARBA00004496"/>
    </source>
</evidence>
<evidence type="ECO:0000313" key="10">
    <source>
        <dbReference type="Proteomes" id="UP001150538"/>
    </source>
</evidence>
<dbReference type="GO" id="GO:0030864">
    <property type="term" value="C:cortical actin cytoskeleton"/>
    <property type="evidence" value="ECO:0007669"/>
    <property type="project" value="TreeGrafter"/>
</dbReference>
<feature type="compositionally biased region" description="Basic and acidic residues" evidence="6">
    <location>
        <begin position="314"/>
        <end position="327"/>
    </location>
</feature>
<dbReference type="PANTHER" id="PTHR10407:SF15">
    <property type="entry name" value="HUNTINGTIN INTERACTING PROTEIN 1"/>
    <property type="match status" value="1"/>
</dbReference>
<comment type="caution">
    <text evidence="9">The sequence shown here is derived from an EMBL/GenBank/DDBJ whole genome shotgun (WGS) entry which is preliminary data.</text>
</comment>
<dbReference type="SUPFAM" id="SSF48464">
    <property type="entry name" value="ENTH/VHS domain"/>
    <property type="match status" value="1"/>
</dbReference>
<feature type="domain" description="ENTH" evidence="7">
    <location>
        <begin position="12"/>
        <end position="142"/>
    </location>
</feature>
<dbReference type="SMART" id="SM00307">
    <property type="entry name" value="ILWEQ"/>
    <property type="match status" value="1"/>
</dbReference>
<protein>
    <submittedName>
        <fullName evidence="9">Sla2 Src-like adaptor 2</fullName>
    </submittedName>
</protein>
<keyword evidence="4" id="KW-0009">Actin-binding</keyword>
<evidence type="ECO:0000256" key="4">
    <source>
        <dbReference type="ARBA" id="ARBA00023203"/>
    </source>
</evidence>
<dbReference type="PROSITE" id="PS50945">
    <property type="entry name" value="I_LWEQ"/>
    <property type="match status" value="1"/>
</dbReference>
<dbReference type="GO" id="GO:0006897">
    <property type="term" value="P:endocytosis"/>
    <property type="evidence" value="ECO:0007669"/>
    <property type="project" value="InterPro"/>
</dbReference>
<dbReference type="SUPFAM" id="SSF109885">
    <property type="entry name" value="I/LWEQ domain"/>
    <property type="match status" value="1"/>
</dbReference>
<gene>
    <name evidence="9" type="primary">SLA2</name>
    <name evidence="9" type="ORF">H4219_004342</name>
</gene>
<dbReference type="InterPro" id="IPR030224">
    <property type="entry name" value="Sla2_fam"/>
</dbReference>
<dbReference type="GO" id="GO:0080025">
    <property type="term" value="F:phosphatidylinositol-3,5-bisphosphate binding"/>
    <property type="evidence" value="ECO:0007669"/>
    <property type="project" value="TreeGrafter"/>
</dbReference>
<dbReference type="OrthoDB" id="10262320at2759"/>
<accession>A0A9W7ZXQ5</accession>
<keyword evidence="5" id="KW-0175">Coiled coil</keyword>
<dbReference type="InterPro" id="IPR002558">
    <property type="entry name" value="ILWEQ_dom"/>
</dbReference>
<name>A0A9W7ZXQ5_9FUNG</name>
<dbReference type="GO" id="GO:0007015">
    <property type="term" value="P:actin filament organization"/>
    <property type="evidence" value="ECO:0007669"/>
    <property type="project" value="TreeGrafter"/>
</dbReference>
<sequence length="1064" mass="121607">MRRTDISARTGDRRRAEEDLAKHIKKAVSIDETSPKYKHVRKMIVFTWDFRTSVPVWEGLKVQPLLADEVQCFKALISIHKVIFAGHKVCVRDALNQTRFLEDLGRASTSITGWRGYGVLIHAYVNFLLAKLEYHRLHPEFSGNFDYDEYVSLKTTNDPNEGYETIADLMSLQDRLDELQKLVFSNFHPGSNNECRIASLVPLVEESYGIYKFATRMLISMHNRVEGADTALEELRKRYNNQHYRLRKFYFDCSNLRYLTSLITVPKLPQDPPNLMEGDENPPALPDRPRSVGLRDTASPVSTPGPTEPTIDIEAERRAAEEYERQQQEQQRQLQMQQEEAERQRLEQMRQYEEMKRQQQERERQQLEALQREQLQRQVQGRVVELEQQMLSMKGQHERDQLTIDQYNQRVQSLEDQIRQLQLMQQQNDSAKDELIRQLQAQIMQWRQKYEALAKLYSKLRQEHLELLQKFKEVNLKVGSASETMRKYEKLQNDLKSKNLELADMMRERDLAIAERHRLENSQSEELERLKRELDDNKDRINELSRSKGQEVSAIVAKFNDEKRELERDLKARISMMDDYRRQIDELKAEYNRLKQNKDDEIDVLQASLDQSIVAMAEIQEQNTGTSSEIQERLDKMQIDHMMKLKKILDSILRSCEEKIDETLFDVSSTASPGNTTATPEYVLAHIEKVRDSANTLTASFAGYLTNPEGDQSTVIKSAIELSSEISSMLYNSKGVVRLAVDEEIIESILSASRVSAGVGKLFFTKGQSSHMDRTLASERPGVIWNCNRDLQQKLGDLTELIEQVIPKTSSSISVVNTENVSDIVENQMLAAARAIDQAASRLQALISAPRKPNLSARQIKVNDAILDTAMAMTNAIAQLIRAATACQQEIVAHGRGSSSKAEFYKKNNRWTEGLISAAKAVAVATNLLVETADGVINGTSSLEQMIVASREVTAATAQLVAASRVKSQLHSKTQVRLEEAARTVTDASNSLVKAVKQLTQKEEDEKAGSVDYSKLSNLEFKSREMEQQVEILRLEKELTTARRVLADMRRYDYHADPEEGGTA</sequence>
<dbReference type="EMBL" id="JANBPU010000147">
    <property type="protein sequence ID" value="KAJ1915412.1"/>
    <property type="molecule type" value="Genomic_DNA"/>
</dbReference>
<evidence type="ECO:0000259" key="7">
    <source>
        <dbReference type="PROSITE" id="PS50942"/>
    </source>
</evidence>
<dbReference type="PANTHER" id="PTHR10407">
    <property type="entry name" value="HUNTINGTIN INTERACTING PROTEIN 1"/>
    <property type="match status" value="1"/>
</dbReference>
<evidence type="ECO:0000313" key="9">
    <source>
        <dbReference type="EMBL" id="KAJ1915412.1"/>
    </source>
</evidence>
<feature type="domain" description="I/LWEQ" evidence="8">
    <location>
        <begin position="813"/>
        <end position="1057"/>
    </location>
</feature>
<proteinExistence type="inferred from homology"/>
<dbReference type="GO" id="GO:0035615">
    <property type="term" value="F:clathrin adaptor activity"/>
    <property type="evidence" value="ECO:0007669"/>
    <property type="project" value="TreeGrafter"/>
</dbReference>
<keyword evidence="3" id="KW-0963">Cytoplasm</keyword>
<dbReference type="Proteomes" id="UP001150538">
    <property type="component" value="Unassembled WGS sequence"/>
</dbReference>
<dbReference type="Gene3D" id="1.20.1410.10">
    <property type="entry name" value="I/LWEQ domain"/>
    <property type="match status" value="1"/>
</dbReference>
<feature type="coiled-coil region" evidence="5">
    <location>
        <begin position="1016"/>
        <end position="1043"/>
    </location>
</feature>
<comment type="subcellular location">
    <subcellularLocation>
        <location evidence="1">Cytoplasm</location>
    </subcellularLocation>
</comment>
<dbReference type="AlphaFoldDB" id="A0A9W7ZXQ5"/>
<dbReference type="Pfam" id="PF07651">
    <property type="entry name" value="ANTH"/>
    <property type="match status" value="1"/>
</dbReference>
<dbReference type="InterPro" id="IPR035964">
    <property type="entry name" value="I/LWEQ_dom_sf"/>
</dbReference>
<dbReference type="GO" id="GO:0030136">
    <property type="term" value="C:clathrin-coated vesicle"/>
    <property type="evidence" value="ECO:0007669"/>
    <property type="project" value="TreeGrafter"/>
</dbReference>